<comment type="caution">
    <text evidence="8">The sequence shown here is derived from an EMBL/GenBank/DDBJ whole genome shotgun (WGS) entry which is preliminary data.</text>
</comment>
<dbReference type="CDD" id="cd05254">
    <property type="entry name" value="dTDP_HR_like_SDR_e"/>
    <property type="match status" value="1"/>
</dbReference>
<dbReference type="InterPro" id="IPR005913">
    <property type="entry name" value="dTDP_dehydrorham_reduct"/>
</dbReference>
<dbReference type="OrthoDB" id="9803892at2"/>
<feature type="domain" description="RmlD-like substrate binding" evidence="7">
    <location>
        <begin position="3"/>
        <end position="288"/>
    </location>
</feature>
<evidence type="ECO:0000256" key="6">
    <source>
        <dbReference type="RuleBase" id="RU364082"/>
    </source>
</evidence>
<keyword evidence="6" id="KW-0521">NADP</keyword>
<proteinExistence type="inferred from homology"/>
<keyword evidence="6 8" id="KW-0560">Oxidoreductase</keyword>
<evidence type="ECO:0000313" key="8">
    <source>
        <dbReference type="EMBL" id="TXK80512.1"/>
    </source>
</evidence>
<evidence type="ECO:0000256" key="5">
    <source>
        <dbReference type="ARBA" id="ARBA00048200"/>
    </source>
</evidence>
<dbReference type="Gene3D" id="3.90.25.10">
    <property type="entry name" value="UDP-galactose 4-epimerase, domain 1"/>
    <property type="match status" value="1"/>
</dbReference>
<dbReference type="UniPathway" id="UPA00124"/>
<accession>A0A5C8LYF7</accession>
<evidence type="ECO:0000256" key="4">
    <source>
        <dbReference type="ARBA" id="ARBA00017099"/>
    </source>
</evidence>
<dbReference type="EMBL" id="VRLR01000006">
    <property type="protein sequence ID" value="TXK80512.1"/>
    <property type="molecule type" value="Genomic_DNA"/>
</dbReference>
<dbReference type="InterPro" id="IPR029903">
    <property type="entry name" value="RmlD-like-bd"/>
</dbReference>
<name>A0A5C8LYF7_9GAMM</name>
<dbReference type="PANTHER" id="PTHR10491">
    <property type="entry name" value="DTDP-4-DEHYDRORHAMNOSE REDUCTASE"/>
    <property type="match status" value="1"/>
</dbReference>
<protein>
    <recommendedName>
        <fullName evidence="4 6">dTDP-4-dehydrorhamnose reductase</fullName>
        <ecNumber evidence="3 6">1.1.1.133</ecNumber>
    </recommendedName>
</protein>
<dbReference type="Gene3D" id="3.40.50.720">
    <property type="entry name" value="NAD(P)-binding Rossmann-like Domain"/>
    <property type="match status" value="1"/>
</dbReference>
<dbReference type="SUPFAM" id="SSF51735">
    <property type="entry name" value="NAD(P)-binding Rossmann-fold domains"/>
    <property type="match status" value="1"/>
</dbReference>
<keyword evidence="9" id="KW-1185">Reference proteome</keyword>
<sequence>MAKVLLLGQSGQLASELRLTAPTSIELKVLSYADFCCLTDTALKQLFICFSPDWVINAVAYNLVDQAELYPERAIAGNFYLVQKLQKLCVLTKSKLLHISTDYVFDGLANIPYMEHDQSQPINQYGKSKREAELWLLQEYADSSVVIRTSWLYSAYGSNFVKTMLKLMQTKEMLQMVQDQQGSPCWAYGLSCVIWHLISTKVVTSGIYHWADSGYCSRYEFALAIQALGLTLDLLSHKAQIVAVDSGHFAQAAMRPRFSALDSTLLRNTLSLPVLSWQEQLERALRSFSAVQVN</sequence>
<dbReference type="EC" id="1.1.1.133" evidence="3 6"/>
<comment type="cofactor">
    <cofactor evidence="6">
        <name>Mg(2+)</name>
        <dbReference type="ChEBI" id="CHEBI:18420"/>
    </cofactor>
    <text evidence="6">Binds 1 Mg(2+) ion per monomer.</text>
</comment>
<evidence type="ECO:0000256" key="1">
    <source>
        <dbReference type="ARBA" id="ARBA00004781"/>
    </source>
</evidence>
<dbReference type="NCBIfam" id="TIGR01214">
    <property type="entry name" value="rmlD"/>
    <property type="match status" value="1"/>
</dbReference>
<dbReference type="GO" id="GO:0009243">
    <property type="term" value="P:O antigen biosynthetic process"/>
    <property type="evidence" value="ECO:0007669"/>
    <property type="project" value="UniProtKB-UniPathway"/>
</dbReference>
<dbReference type="Pfam" id="PF04321">
    <property type="entry name" value="RmlD_sub_bind"/>
    <property type="match status" value="1"/>
</dbReference>
<dbReference type="RefSeq" id="WP_147904417.1">
    <property type="nucleotide sequence ID" value="NZ_BAAAGC010000010.1"/>
</dbReference>
<evidence type="ECO:0000256" key="3">
    <source>
        <dbReference type="ARBA" id="ARBA00012929"/>
    </source>
</evidence>
<dbReference type="PANTHER" id="PTHR10491:SF4">
    <property type="entry name" value="METHIONINE ADENOSYLTRANSFERASE 2 SUBUNIT BETA"/>
    <property type="match status" value="1"/>
</dbReference>
<dbReference type="AlphaFoldDB" id="A0A5C8LYF7"/>
<evidence type="ECO:0000259" key="7">
    <source>
        <dbReference type="Pfam" id="PF04321"/>
    </source>
</evidence>
<gene>
    <name evidence="8" type="primary">rfbD</name>
    <name evidence="8" type="ORF">FU839_11165</name>
</gene>
<reference evidence="8 9" key="1">
    <citation type="submission" date="2019-08" db="EMBL/GenBank/DDBJ databases">
        <title>Draft genome analysis of Rheinheimera tangshanensis isolated from the roots of fresh rice plants (Oryza sativa).</title>
        <authorList>
            <person name="Yu Q."/>
            <person name="Qi Y."/>
            <person name="Zhang H."/>
            <person name="Pu J."/>
        </authorList>
    </citation>
    <scope>NUCLEOTIDE SEQUENCE [LARGE SCALE GENOMIC DNA]</scope>
    <source>
        <strain evidence="8 9">JA3-B52</strain>
    </source>
</reference>
<organism evidence="8 9">
    <name type="scientific">Rheinheimera tangshanensis</name>
    <dbReference type="NCBI Taxonomy" id="400153"/>
    <lineage>
        <taxon>Bacteria</taxon>
        <taxon>Pseudomonadati</taxon>
        <taxon>Pseudomonadota</taxon>
        <taxon>Gammaproteobacteria</taxon>
        <taxon>Chromatiales</taxon>
        <taxon>Chromatiaceae</taxon>
        <taxon>Rheinheimera</taxon>
    </lineage>
</organism>
<evidence type="ECO:0000313" key="9">
    <source>
        <dbReference type="Proteomes" id="UP000321814"/>
    </source>
</evidence>
<dbReference type="InterPro" id="IPR036291">
    <property type="entry name" value="NAD(P)-bd_dom_sf"/>
</dbReference>
<comment type="catalytic activity">
    <reaction evidence="5 6">
        <text>dTDP-beta-L-rhamnose + NADP(+) = dTDP-4-dehydro-beta-L-rhamnose + NADPH + H(+)</text>
        <dbReference type="Rhea" id="RHEA:21796"/>
        <dbReference type="ChEBI" id="CHEBI:15378"/>
        <dbReference type="ChEBI" id="CHEBI:57510"/>
        <dbReference type="ChEBI" id="CHEBI:57783"/>
        <dbReference type="ChEBI" id="CHEBI:58349"/>
        <dbReference type="ChEBI" id="CHEBI:62830"/>
        <dbReference type="EC" id="1.1.1.133"/>
    </reaction>
</comment>
<dbReference type="GO" id="GO:0008831">
    <property type="term" value="F:dTDP-4-dehydrorhamnose reductase activity"/>
    <property type="evidence" value="ECO:0007669"/>
    <property type="project" value="UniProtKB-EC"/>
</dbReference>
<dbReference type="UniPathway" id="UPA00281"/>
<dbReference type="GO" id="GO:0005829">
    <property type="term" value="C:cytosol"/>
    <property type="evidence" value="ECO:0007669"/>
    <property type="project" value="TreeGrafter"/>
</dbReference>
<comment type="function">
    <text evidence="6">Catalyzes the reduction of dTDP-6-deoxy-L-lyxo-4-hexulose to yield dTDP-L-rhamnose.</text>
</comment>
<comment type="pathway">
    <text evidence="1 6">Carbohydrate biosynthesis; dTDP-L-rhamnose biosynthesis.</text>
</comment>
<dbReference type="Proteomes" id="UP000321814">
    <property type="component" value="Unassembled WGS sequence"/>
</dbReference>
<evidence type="ECO:0000256" key="2">
    <source>
        <dbReference type="ARBA" id="ARBA00010944"/>
    </source>
</evidence>
<comment type="similarity">
    <text evidence="2 6">Belongs to the dTDP-4-dehydrorhamnose reductase family.</text>
</comment>
<dbReference type="GO" id="GO:0019305">
    <property type="term" value="P:dTDP-rhamnose biosynthetic process"/>
    <property type="evidence" value="ECO:0007669"/>
    <property type="project" value="UniProtKB-UniPathway"/>
</dbReference>